<gene>
    <name evidence="4" type="ORF">MONBRDRAFT_35754</name>
</gene>
<accession>A9UNL9</accession>
<evidence type="ECO:0000313" key="5">
    <source>
        <dbReference type="Proteomes" id="UP000001357"/>
    </source>
</evidence>
<dbReference type="InterPro" id="IPR036770">
    <property type="entry name" value="Ankyrin_rpt-contain_sf"/>
</dbReference>
<dbReference type="EMBL" id="CH991543">
    <property type="protein sequence ID" value="EDQ92721.1"/>
    <property type="molecule type" value="Genomic_DNA"/>
</dbReference>
<reference evidence="4 5" key="1">
    <citation type="journal article" date="2008" name="Nature">
        <title>The genome of the choanoflagellate Monosiga brevicollis and the origin of metazoans.</title>
        <authorList>
            <consortium name="JGI Sequencing"/>
            <person name="King N."/>
            <person name="Westbrook M.J."/>
            <person name="Young S.L."/>
            <person name="Kuo A."/>
            <person name="Abedin M."/>
            <person name="Chapman J."/>
            <person name="Fairclough S."/>
            <person name="Hellsten U."/>
            <person name="Isogai Y."/>
            <person name="Letunic I."/>
            <person name="Marr M."/>
            <person name="Pincus D."/>
            <person name="Putnam N."/>
            <person name="Rokas A."/>
            <person name="Wright K.J."/>
            <person name="Zuzow R."/>
            <person name="Dirks W."/>
            <person name="Good M."/>
            <person name="Goodstein D."/>
            <person name="Lemons D."/>
            <person name="Li W."/>
            <person name="Lyons J.B."/>
            <person name="Morris A."/>
            <person name="Nichols S."/>
            <person name="Richter D.J."/>
            <person name="Salamov A."/>
            <person name="Bork P."/>
            <person name="Lim W.A."/>
            <person name="Manning G."/>
            <person name="Miller W.T."/>
            <person name="McGinnis W."/>
            <person name="Shapiro H."/>
            <person name="Tjian R."/>
            <person name="Grigoriev I.V."/>
            <person name="Rokhsar D."/>
        </authorList>
    </citation>
    <scope>NUCLEOTIDE SEQUENCE [LARGE SCALE GENOMIC DNA]</scope>
    <source>
        <strain evidence="5">MX1 / ATCC 50154</strain>
    </source>
</reference>
<feature type="repeat" description="ANK" evidence="3">
    <location>
        <begin position="116"/>
        <end position="148"/>
    </location>
</feature>
<dbReference type="AlphaFoldDB" id="A9UNL9"/>
<evidence type="ECO:0000313" key="4">
    <source>
        <dbReference type="EMBL" id="EDQ92721.1"/>
    </source>
</evidence>
<dbReference type="PANTHER" id="PTHR24171">
    <property type="entry name" value="ANKYRIN REPEAT DOMAIN-CONTAINING PROTEIN 39-RELATED"/>
    <property type="match status" value="1"/>
</dbReference>
<protein>
    <submittedName>
        <fullName evidence="4">Uncharacterized protein</fullName>
    </submittedName>
</protein>
<dbReference type="SUPFAM" id="SSF48403">
    <property type="entry name" value="Ankyrin repeat"/>
    <property type="match status" value="1"/>
</dbReference>
<dbReference type="InterPro" id="IPR002110">
    <property type="entry name" value="Ankyrin_rpt"/>
</dbReference>
<dbReference type="Pfam" id="PF12796">
    <property type="entry name" value="Ank_2"/>
    <property type="match status" value="1"/>
</dbReference>
<dbReference type="STRING" id="81824.A9UNL9"/>
<evidence type="ECO:0000256" key="2">
    <source>
        <dbReference type="ARBA" id="ARBA00023043"/>
    </source>
</evidence>
<feature type="repeat" description="ANK" evidence="3">
    <location>
        <begin position="84"/>
        <end position="116"/>
    </location>
</feature>
<dbReference type="PROSITE" id="PS50297">
    <property type="entry name" value="ANK_REP_REGION"/>
    <property type="match status" value="2"/>
</dbReference>
<keyword evidence="2 3" id="KW-0040">ANK repeat</keyword>
<dbReference type="KEGG" id="mbr:MONBRDRAFT_35754"/>
<keyword evidence="1" id="KW-0677">Repeat</keyword>
<evidence type="ECO:0000256" key="1">
    <source>
        <dbReference type="ARBA" id="ARBA00022737"/>
    </source>
</evidence>
<dbReference type="Gene3D" id="1.25.40.20">
    <property type="entry name" value="Ankyrin repeat-containing domain"/>
    <property type="match status" value="1"/>
</dbReference>
<dbReference type="Proteomes" id="UP000001357">
    <property type="component" value="Unassembled WGS sequence"/>
</dbReference>
<sequence length="294" mass="32485">MEVGTMEVDELAQRMVALLGSRQFETCLVVMEESEREICEAAVQHWSDSRGWTLLHKACAISGAAFIIQRLLDLGADFSAQTERERTPLHVACSTGQYETAQLLLDCGADLHVLDDWGSPLHTASAHGHVALVGLLLARGAAVNERDKVRGVPKPCKPDAIGSLSMWSSGQQKTPICLGVGCSGLSLMRCMEVYRTVFVPCTTLASTIIWLLWHASLKLAQKLMLQISWVAQRFFSRVEPEAGILSAFFWPIRRMSIGKTSVRLRPSILSCARCRRWMQQYLPSCTSCFSAVAV</sequence>
<organism evidence="4 5">
    <name type="scientific">Monosiga brevicollis</name>
    <name type="common">Choanoflagellate</name>
    <dbReference type="NCBI Taxonomy" id="81824"/>
    <lineage>
        <taxon>Eukaryota</taxon>
        <taxon>Choanoflagellata</taxon>
        <taxon>Craspedida</taxon>
        <taxon>Salpingoecidae</taxon>
        <taxon>Monosiga</taxon>
    </lineage>
</organism>
<dbReference type="SMART" id="SM00248">
    <property type="entry name" value="ANK"/>
    <property type="match status" value="3"/>
</dbReference>
<feature type="repeat" description="ANK" evidence="3">
    <location>
        <begin position="50"/>
        <end position="83"/>
    </location>
</feature>
<name>A9UNL9_MONBE</name>
<evidence type="ECO:0000256" key="3">
    <source>
        <dbReference type="PROSITE-ProRule" id="PRU00023"/>
    </source>
</evidence>
<dbReference type="PROSITE" id="PS50088">
    <property type="entry name" value="ANK_REPEAT"/>
    <property type="match status" value="3"/>
</dbReference>
<dbReference type="PANTHER" id="PTHR24171:SF10">
    <property type="entry name" value="ANKYRIN REPEAT DOMAIN-CONTAINING PROTEIN 29-LIKE"/>
    <property type="match status" value="1"/>
</dbReference>
<dbReference type="eggNOG" id="KOG4412">
    <property type="taxonomic scope" value="Eukaryota"/>
</dbReference>
<dbReference type="InParanoid" id="A9UNL9"/>
<dbReference type="GeneID" id="5887839"/>
<dbReference type="RefSeq" id="XP_001742483.1">
    <property type="nucleotide sequence ID" value="XM_001742431.1"/>
</dbReference>
<proteinExistence type="predicted"/>
<keyword evidence="5" id="KW-1185">Reference proteome</keyword>